<evidence type="ECO:0000313" key="2">
    <source>
        <dbReference type="EMBL" id="CAL8138613.1"/>
    </source>
</evidence>
<keyword evidence="3" id="KW-1185">Reference proteome</keyword>
<proteinExistence type="predicted"/>
<evidence type="ECO:0000256" key="1">
    <source>
        <dbReference type="SAM" id="Phobius"/>
    </source>
</evidence>
<sequence length="490" mass="56253">MKRNCKNLNPSEGTYCASQLEHNWLENKAVLKYSTKEISSHTDLSSLHLKGCPRVAFIIEGPNYVKMRSGAYLLDFKSEEQGIHQALIESVCHNCTVENAEWRGLPLLSIGIFPLFNMQYEAYTRGDILFSGKSNTMHFVTCYPTRKPGWFSLLGYITAFDLFTWLTLVGTCVLTGLVIKQAKDTKDWCQFGFVCKILLCQGARNTPYSQWIGGSWLMTGIILVFFYQADSIERLTAPLVENKLSDFNEMLKSQFRVFTPSIEFGLLPYVQLINTLKEKELAKVHPEIRHPLTIEEAIDRLNVSFFVELMHKCKKEAFVDISPGVEFMKRQLQAVGISKRQMSWSEKPYDYVYTKWDFQGIPYPSDWFLLRIRSLAQSGLVEMWEEWKTRVVSWNDKVEEARVVEEKSRPLSLQDNTAVVFYLHAALLLITLVTFITEMLPYAIVEIRIFGGIAITLIRSGASFCMNALNKKCGKEPLSKVQMSMNYQNI</sequence>
<keyword evidence="1" id="KW-0472">Membrane</keyword>
<organism evidence="2 3">
    <name type="scientific">Orchesella dallaii</name>
    <dbReference type="NCBI Taxonomy" id="48710"/>
    <lineage>
        <taxon>Eukaryota</taxon>
        <taxon>Metazoa</taxon>
        <taxon>Ecdysozoa</taxon>
        <taxon>Arthropoda</taxon>
        <taxon>Hexapoda</taxon>
        <taxon>Collembola</taxon>
        <taxon>Entomobryomorpha</taxon>
        <taxon>Entomobryoidea</taxon>
        <taxon>Orchesellidae</taxon>
        <taxon>Orchesellinae</taxon>
        <taxon>Orchesella</taxon>
    </lineage>
</organism>
<keyword evidence="1" id="KW-0812">Transmembrane</keyword>
<comment type="caution">
    <text evidence="2">The sequence shown here is derived from an EMBL/GenBank/DDBJ whole genome shotgun (WGS) entry which is preliminary data.</text>
</comment>
<accession>A0ABP1RXV9</accession>
<name>A0ABP1RXV9_9HEXA</name>
<dbReference type="EMBL" id="CAXLJM020000124">
    <property type="protein sequence ID" value="CAL8138613.1"/>
    <property type="molecule type" value="Genomic_DNA"/>
</dbReference>
<feature type="transmembrane region" description="Helical" evidence="1">
    <location>
        <begin position="153"/>
        <end position="179"/>
    </location>
</feature>
<feature type="transmembrane region" description="Helical" evidence="1">
    <location>
        <begin position="208"/>
        <end position="227"/>
    </location>
</feature>
<feature type="transmembrane region" description="Helical" evidence="1">
    <location>
        <begin position="417"/>
        <end position="437"/>
    </location>
</feature>
<protein>
    <submittedName>
        <fullName evidence="2">Uncharacterized protein</fullName>
    </submittedName>
</protein>
<keyword evidence="1" id="KW-1133">Transmembrane helix</keyword>
<gene>
    <name evidence="2" type="ORF">ODALV1_LOCUS27448</name>
</gene>
<feature type="transmembrane region" description="Helical" evidence="1">
    <location>
        <begin position="449"/>
        <end position="469"/>
    </location>
</feature>
<dbReference type="Proteomes" id="UP001642540">
    <property type="component" value="Unassembled WGS sequence"/>
</dbReference>
<reference evidence="2 3" key="1">
    <citation type="submission" date="2024-08" db="EMBL/GenBank/DDBJ databases">
        <authorList>
            <person name="Cucini C."/>
            <person name="Frati F."/>
        </authorList>
    </citation>
    <scope>NUCLEOTIDE SEQUENCE [LARGE SCALE GENOMIC DNA]</scope>
</reference>
<evidence type="ECO:0000313" key="3">
    <source>
        <dbReference type="Proteomes" id="UP001642540"/>
    </source>
</evidence>